<proteinExistence type="predicted"/>
<keyword evidence="2" id="KW-0732">Signal</keyword>
<dbReference type="PROSITE" id="PS01208">
    <property type="entry name" value="VWFC_1"/>
    <property type="match status" value="1"/>
</dbReference>
<accession>A0A210PXE5</accession>
<feature type="chain" id="PRO_5013233522" evidence="2">
    <location>
        <begin position="19"/>
        <end position="203"/>
    </location>
</feature>
<comment type="caution">
    <text evidence="5">The sequence shown here is derived from an EMBL/GenBank/DDBJ whole genome shotgun (WGS) entry which is preliminary data.</text>
</comment>
<dbReference type="Proteomes" id="UP000242188">
    <property type="component" value="Unassembled WGS sequence"/>
</dbReference>
<dbReference type="SMART" id="SM00214">
    <property type="entry name" value="VWC"/>
    <property type="match status" value="1"/>
</dbReference>
<keyword evidence="1" id="KW-1015">Disulfide bond</keyword>
<dbReference type="SMART" id="SM00254">
    <property type="entry name" value="ShKT"/>
    <property type="match status" value="2"/>
</dbReference>
<dbReference type="AlphaFoldDB" id="A0A210PXE5"/>
<evidence type="ECO:0000313" key="5">
    <source>
        <dbReference type="EMBL" id="OWF41160.1"/>
    </source>
</evidence>
<dbReference type="OrthoDB" id="6101366at2759"/>
<gene>
    <name evidence="5" type="ORF">KP79_PYT20628</name>
</gene>
<name>A0A210PXE5_MIZYE</name>
<dbReference type="InterPro" id="IPR003582">
    <property type="entry name" value="ShKT_dom"/>
</dbReference>
<dbReference type="PROSITE" id="PS50184">
    <property type="entry name" value="VWFC_2"/>
    <property type="match status" value="1"/>
</dbReference>
<sequence>MKGFVPICFLLLVGYVTSMTQIPLMCVDEITDCESYGTSACHGVYKEWGFQNCKSFCGFCGNVEKPTSPLPIPPKGTCHDELATCSGYGKQMCQHYGSWARQNCASYCDFCNDVASTQPSAASNGCNYNGITHRDGEIWQEGCQYNCECVDGSTGFYRCTELCLTWNLPDVCHQEDPAPGKCCKKPSCPASVVIQYPAGYTDV</sequence>
<protein>
    <submittedName>
        <fullName evidence="5">WNT1-inducible-signaling pathway protein 1</fullName>
    </submittedName>
</protein>
<evidence type="ECO:0000313" key="6">
    <source>
        <dbReference type="Proteomes" id="UP000242188"/>
    </source>
</evidence>
<dbReference type="InterPro" id="IPR001007">
    <property type="entry name" value="VWF_dom"/>
</dbReference>
<evidence type="ECO:0000256" key="1">
    <source>
        <dbReference type="PROSITE-ProRule" id="PRU01005"/>
    </source>
</evidence>
<feature type="disulfide bond" evidence="1">
    <location>
        <begin position="26"/>
        <end position="60"/>
    </location>
</feature>
<reference evidence="5 6" key="1">
    <citation type="journal article" date="2017" name="Nat. Ecol. Evol.">
        <title>Scallop genome provides insights into evolution of bilaterian karyotype and development.</title>
        <authorList>
            <person name="Wang S."/>
            <person name="Zhang J."/>
            <person name="Jiao W."/>
            <person name="Li J."/>
            <person name="Xun X."/>
            <person name="Sun Y."/>
            <person name="Guo X."/>
            <person name="Huan P."/>
            <person name="Dong B."/>
            <person name="Zhang L."/>
            <person name="Hu X."/>
            <person name="Sun X."/>
            <person name="Wang J."/>
            <person name="Zhao C."/>
            <person name="Wang Y."/>
            <person name="Wang D."/>
            <person name="Huang X."/>
            <person name="Wang R."/>
            <person name="Lv J."/>
            <person name="Li Y."/>
            <person name="Zhang Z."/>
            <person name="Liu B."/>
            <person name="Lu W."/>
            <person name="Hui Y."/>
            <person name="Liang J."/>
            <person name="Zhou Z."/>
            <person name="Hou R."/>
            <person name="Li X."/>
            <person name="Liu Y."/>
            <person name="Li H."/>
            <person name="Ning X."/>
            <person name="Lin Y."/>
            <person name="Zhao L."/>
            <person name="Xing Q."/>
            <person name="Dou J."/>
            <person name="Li Y."/>
            <person name="Mao J."/>
            <person name="Guo H."/>
            <person name="Dou H."/>
            <person name="Li T."/>
            <person name="Mu C."/>
            <person name="Jiang W."/>
            <person name="Fu Q."/>
            <person name="Fu X."/>
            <person name="Miao Y."/>
            <person name="Liu J."/>
            <person name="Yu Q."/>
            <person name="Li R."/>
            <person name="Liao H."/>
            <person name="Li X."/>
            <person name="Kong Y."/>
            <person name="Jiang Z."/>
            <person name="Chourrout D."/>
            <person name="Li R."/>
            <person name="Bao Z."/>
        </authorList>
    </citation>
    <scope>NUCLEOTIDE SEQUENCE [LARGE SCALE GENOMIC DNA]</scope>
    <source>
        <strain evidence="5 6">PY_sf001</strain>
    </source>
</reference>
<organism evidence="5 6">
    <name type="scientific">Mizuhopecten yessoensis</name>
    <name type="common">Japanese scallop</name>
    <name type="synonym">Patinopecten yessoensis</name>
    <dbReference type="NCBI Taxonomy" id="6573"/>
    <lineage>
        <taxon>Eukaryota</taxon>
        <taxon>Metazoa</taxon>
        <taxon>Spiralia</taxon>
        <taxon>Lophotrochozoa</taxon>
        <taxon>Mollusca</taxon>
        <taxon>Bivalvia</taxon>
        <taxon>Autobranchia</taxon>
        <taxon>Pteriomorphia</taxon>
        <taxon>Pectinida</taxon>
        <taxon>Pectinoidea</taxon>
        <taxon>Pectinidae</taxon>
        <taxon>Mizuhopecten</taxon>
    </lineage>
</organism>
<evidence type="ECO:0000256" key="2">
    <source>
        <dbReference type="SAM" id="SignalP"/>
    </source>
</evidence>
<evidence type="ECO:0000259" key="3">
    <source>
        <dbReference type="PROSITE" id="PS50184"/>
    </source>
</evidence>
<comment type="caution">
    <text evidence="1">Lacks conserved residue(s) required for the propagation of feature annotation.</text>
</comment>
<evidence type="ECO:0000259" key="4">
    <source>
        <dbReference type="PROSITE" id="PS51670"/>
    </source>
</evidence>
<feature type="domain" description="ShKT" evidence="4">
    <location>
        <begin position="26"/>
        <end position="60"/>
    </location>
</feature>
<feature type="signal peptide" evidence="2">
    <location>
        <begin position="1"/>
        <end position="18"/>
    </location>
</feature>
<keyword evidence="6" id="KW-1185">Reference proteome</keyword>
<feature type="domain" description="VWFC" evidence="3">
    <location>
        <begin position="124"/>
        <end position="189"/>
    </location>
</feature>
<dbReference type="EMBL" id="NEDP02005419">
    <property type="protein sequence ID" value="OWF41160.1"/>
    <property type="molecule type" value="Genomic_DNA"/>
</dbReference>
<dbReference type="PROSITE" id="PS51670">
    <property type="entry name" value="SHKT"/>
    <property type="match status" value="1"/>
</dbReference>